<organism evidence="1 2">
    <name type="scientific">OM182 bacterium BACL3 MAG-120619-bin3</name>
    <dbReference type="NCBI Taxonomy" id="1655593"/>
    <lineage>
        <taxon>Bacteria</taxon>
        <taxon>Pseudomonadati</taxon>
        <taxon>Pseudomonadota</taxon>
        <taxon>Gammaproteobacteria</taxon>
        <taxon>OMG group</taxon>
        <taxon>OM182 clade</taxon>
    </lineage>
</organism>
<accession>A0A0R2SWD2</accession>
<evidence type="ECO:0000313" key="1">
    <source>
        <dbReference type="EMBL" id="KRO79361.1"/>
    </source>
</evidence>
<proteinExistence type="predicted"/>
<sequence length="59" mass="6415">MGCILQHHFANATLSVSIDMMNTAQLKSITSAAMTLPERERAKFAHNLVAILDGKDNTS</sequence>
<protein>
    <submittedName>
        <fullName evidence="1">Uncharacterized protein</fullName>
    </submittedName>
</protein>
<dbReference type="EMBL" id="LICD01000182">
    <property type="protein sequence ID" value="KRO79361.1"/>
    <property type="molecule type" value="Genomic_DNA"/>
</dbReference>
<dbReference type="AlphaFoldDB" id="A0A0R2SWD2"/>
<comment type="caution">
    <text evidence="1">The sequence shown here is derived from an EMBL/GenBank/DDBJ whole genome shotgun (WGS) entry which is preliminary data.</text>
</comment>
<name>A0A0R2SWD2_9GAMM</name>
<dbReference type="Proteomes" id="UP000051242">
    <property type="component" value="Unassembled WGS sequence"/>
</dbReference>
<evidence type="ECO:0000313" key="2">
    <source>
        <dbReference type="Proteomes" id="UP000051242"/>
    </source>
</evidence>
<gene>
    <name evidence="1" type="ORF">ABR85_03015</name>
</gene>
<reference evidence="1 2" key="1">
    <citation type="submission" date="2015-10" db="EMBL/GenBank/DDBJ databases">
        <title>Metagenome-Assembled Genomes uncover a global brackish microbiome.</title>
        <authorList>
            <person name="Hugerth L.W."/>
            <person name="Larsson J."/>
            <person name="Alneberg J."/>
            <person name="Lindh M.V."/>
            <person name="Legrand C."/>
            <person name="Pinhassi J."/>
            <person name="Andersson A.F."/>
        </authorList>
    </citation>
    <scope>NUCLEOTIDE SEQUENCE [LARGE SCALE GENOMIC DNA]</scope>
    <source>
        <strain evidence="1">BACL22 MAG-120619-bin3</strain>
    </source>
</reference>